<evidence type="ECO:0000313" key="3">
    <source>
        <dbReference type="Proteomes" id="UP000198501"/>
    </source>
</evidence>
<dbReference type="InterPro" id="IPR032466">
    <property type="entry name" value="Metal_Hydrolase"/>
</dbReference>
<dbReference type="PANTHER" id="PTHR10443">
    <property type="entry name" value="MICROSOMAL DIPEPTIDASE"/>
    <property type="match status" value="1"/>
</dbReference>
<reference evidence="4" key="3">
    <citation type="journal article" date="2019" name="Int. J. Syst. Evol. Microbiol.">
        <title>The Global Catalogue of Microorganisms (GCM) 10K type strain sequencing project: providing services to taxonomists for standard genome sequencing and annotation.</title>
        <authorList>
            <consortium name="The Broad Institute Genomics Platform"/>
            <consortium name="The Broad Institute Genome Sequencing Center for Infectious Disease"/>
            <person name="Wu L."/>
            <person name="Ma J."/>
        </authorList>
    </citation>
    <scope>NUCLEOTIDE SEQUENCE [LARGE SCALE GENOMIC DNA]</scope>
    <source>
        <strain evidence="4">NBRC 103191</strain>
    </source>
</reference>
<dbReference type="InterPro" id="IPR008257">
    <property type="entry name" value="Pept_M19"/>
</dbReference>
<evidence type="ECO:0000313" key="1">
    <source>
        <dbReference type="EMBL" id="GLR29753.1"/>
    </source>
</evidence>
<dbReference type="GO" id="GO:0006508">
    <property type="term" value="P:proteolysis"/>
    <property type="evidence" value="ECO:0007669"/>
    <property type="project" value="InterPro"/>
</dbReference>
<dbReference type="Proteomes" id="UP001156645">
    <property type="component" value="Unassembled WGS sequence"/>
</dbReference>
<reference evidence="2 3" key="2">
    <citation type="submission" date="2016-10" db="EMBL/GenBank/DDBJ databases">
        <authorList>
            <person name="de Groot N.N."/>
        </authorList>
    </citation>
    <scope>NUCLEOTIDE SEQUENCE [LARGE SCALE GENOMIC DNA]</scope>
    <source>
        <strain evidence="2 3">DSM 23406</strain>
    </source>
</reference>
<dbReference type="PANTHER" id="PTHR10443:SF12">
    <property type="entry name" value="DIPEPTIDASE"/>
    <property type="match status" value="1"/>
</dbReference>
<dbReference type="SUPFAM" id="SSF51556">
    <property type="entry name" value="Metallo-dependent hydrolases"/>
    <property type="match status" value="1"/>
</dbReference>
<name>A0A1G6ZDD7_9GAMM</name>
<organism evidence="2 3">
    <name type="scientific">Psychrobacter pacificensis</name>
    <dbReference type="NCBI Taxonomy" id="112002"/>
    <lineage>
        <taxon>Bacteria</taxon>
        <taxon>Pseudomonadati</taxon>
        <taxon>Pseudomonadota</taxon>
        <taxon>Gammaproteobacteria</taxon>
        <taxon>Moraxellales</taxon>
        <taxon>Moraxellaceae</taxon>
        <taxon>Psychrobacter</taxon>
    </lineage>
</organism>
<gene>
    <name evidence="1" type="ORF">GCM10007915_19920</name>
    <name evidence="2" type="ORF">SAMN05660405_02014</name>
</gene>
<evidence type="ECO:0000313" key="2">
    <source>
        <dbReference type="EMBL" id="SDE00610.1"/>
    </source>
</evidence>
<dbReference type="PROSITE" id="PS51365">
    <property type="entry name" value="RENAL_DIPEPTIDASE_2"/>
    <property type="match status" value="1"/>
</dbReference>
<reference evidence="1" key="4">
    <citation type="submission" date="2023-01" db="EMBL/GenBank/DDBJ databases">
        <title>Draft genome sequence of Psychrobacter pacificensis strain NBRC 103191.</title>
        <authorList>
            <person name="Sun Q."/>
            <person name="Mori K."/>
        </authorList>
    </citation>
    <scope>NUCLEOTIDE SEQUENCE</scope>
    <source>
        <strain evidence="1">NBRC 103191</strain>
    </source>
</reference>
<dbReference type="Gene3D" id="3.20.20.140">
    <property type="entry name" value="Metal-dependent hydrolases"/>
    <property type="match status" value="1"/>
</dbReference>
<proteinExistence type="predicted"/>
<dbReference type="Pfam" id="PF01244">
    <property type="entry name" value="Peptidase_M19"/>
    <property type="match status" value="1"/>
</dbReference>
<dbReference type="AlphaFoldDB" id="A0A1G6ZDD7"/>
<keyword evidence="4" id="KW-1185">Reference proteome</keyword>
<accession>A0A1G6ZDD7</accession>
<dbReference type="Proteomes" id="UP000198501">
    <property type="component" value="Unassembled WGS sequence"/>
</dbReference>
<evidence type="ECO:0000313" key="4">
    <source>
        <dbReference type="Proteomes" id="UP001156645"/>
    </source>
</evidence>
<dbReference type="GO" id="GO:0070573">
    <property type="term" value="F:metallodipeptidase activity"/>
    <property type="evidence" value="ECO:0007669"/>
    <property type="project" value="InterPro"/>
</dbReference>
<sequence length="353" mass="39411">MNKATMTQPIVFDGHNDLLTRLWLSSAADPVHDFIYGTLPGHLDLKRCRRARWMGGLFSIFLPPYAYVKNNHPDKLSNPSNSDFTAQEIVDICCAQLELAQQLQARSDGQIQICTSVAQIKACQQNQQLAIVLHLEGAEFLAIEPDLLDVFYEAGLRSIGPLWNRKSLFGDGLNASFPHSPDTGSGLTEAGKDLILACRDKHMLIDVSHMNERAFWDTLEIADQPIVATHSNAHALCAQARNLTDRQLAAIKQNGGLVGVNFDVAFLRADGQRDTHTSLDVIVDHLAYLIDHLGEDHVGFGSDFDGCLLPDELSDISQISKLIERMQQRHFSDALIEKITSKNWFRVLDEIWE</sequence>
<protein>
    <submittedName>
        <fullName evidence="2">Membrane dipeptidase</fullName>
    </submittedName>
</protein>
<dbReference type="EMBL" id="BSOK01000048">
    <property type="protein sequence ID" value="GLR29753.1"/>
    <property type="molecule type" value="Genomic_DNA"/>
</dbReference>
<reference evidence="1" key="1">
    <citation type="journal article" date="2014" name="Int. J. Syst. Evol. Microbiol.">
        <title>Complete genome of a new Firmicutes species belonging to the dominant human colonic microbiota ('Ruminococcus bicirculans') reveals two chromosomes and a selective capacity to utilize plant glucans.</title>
        <authorList>
            <consortium name="NISC Comparative Sequencing Program"/>
            <person name="Wegmann U."/>
            <person name="Louis P."/>
            <person name="Goesmann A."/>
            <person name="Henrissat B."/>
            <person name="Duncan S.H."/>
            <person name="Flint H.J."/>
        </authorList>
    </citation>
    <scope>NUCLEOTIDE SEQUENCE</scope>
    <source>
        <strain evidence="1">NBRC 103191</strain>
    </source>
</reference>
<dbReference type="CDD" id="cd01301">
    <property type="entry name" value="rDP_like"/>
    <property type="match status" value="1"/>
</dbReference>
<dbReference type="EMBL" id="FNAL01000017">
    <property type="protein sequence ID" value="SDE00610.1"/>
    <property type="molecule type" value="Genomic_DNA"/>
</dbReference>